<accession>A0ACD3AIP3</accession>
<sequence>MHLIWENLVKNLITLWTGKFKGLDEGVGNYHLAEAIWKGVGADTATAGTTIPSAYGCRVPNIAQDGVSVTAEMWSFWSLYLGPALLRRRFKDKRYYNHFIDLVKLLNQCLQFEITKIDIQNIRSGFIKWVNDYESYYYQHDPMRISACPVTIHALLHIADGIEEWGPVWCYWAFPMERYCGKLQPAFRSRRFPYASLDRFVVEDAQLSQIKLTSGCADEIALKVPRGAVQGTYTHPFYPTCMLLPPCIETQPSKSQLQLICAALATRVDAPISRIRPIVNKAHITQWGKVRRVDSTAGDTIHAASIVPERYDSRNATYVRYEAFEDKNQRYRNRNILLELKTFYGQLQSIFVIKFEPQGQAVIGQDTVILAAVTTCNIEPDVDLKQTGLDLHTYTNEKNTNVVDITSIQCLVGRVKDDRGWVIIDRSGGLARAVVEDDDDEDSDTT</sequence>
<protein>
    <submittedName>
        <fullName evidence="1">Uncharacterized protein</fullName>
    </submittedName>
</protein>
<gene>
    <name evidence="1" type="ORF">BDN72DRAFT_773358</name>
</gene>
<dbReference type="Proteomes" id="UP000308600">
    <property type="component" value="Unassembled WGS sequence"/>
</dbReference>
<evidence type="ECO:0000313" key="2">
    <source>
        <dbReference type="Proteomes" id="UP000308600"/>
    </source>
</evidence>
<keyword evidence="2" id="KW-1185">Reference proteome</keyword>
<name>A0ACD3AIP3_9AGAR</name>
<dbReference type="EMBL" id="ML208437">
    <property type="protein sequence ID" value="TFK65416.1"/>
    <property type="molecule type" value="Genomic_DNA"/>
</dbReference>
<reference evidence="1 2" key="1">
    <citation type="journal article" date="2019" name="Nat. Ecol. Evol.">
        <title>Megaphylogeny resolves global patterns of mushroom evolution.</title>
        <authorList>
            <person name="Varga T."/>
            <person name="Krizsan K."/>
            <person name="Foldi C."/>
            <person name="Dima B."/>
            <person name="Sanchez-Garcia M."/>
            <person name="Sanchez-Ramirez S."/>
            <person name="Szollosi G.J."/>
            <person name="Szarkandi J.G."/>
            <person name="Papp V."/>
            <person name="Albert L."/>
            <person name="Andreopoulos W."/>
            <person name="Angelini C."/>
            <person name="Antonin V."/>
            <person name="Barry K.W."/>
            <person name="Bougher N.L."/>
            <person name="Buchanan P."/>
            <person name="Buyck B."/>
            <person name="Bense V."/>
            <person name="Catcheside P."/>
            <person name="Chovatia M."/>
            <person name="Cooper J."/>
            <person name="Damon W."/>
            <person name="Desjardin D."/>
            <person name="Finy P."/>
            <person name="Geml J."/>
            <person name="Haridas S."/>
            <person name="Hughes K."/>
            <person name="Justo A."/>
            <person name="Karasinski D."/>
            <person name="Kautmanova I."/>
            <person name="Kiss B."/>
            <person name="Kocsube S."/>
            <person name="Kotiranta H."/>
            <person name="LaButti K.M."/>
            <person name="Lechner B.E."/>
            <person name="Liimatainen K."/>
            <person name="Lipzen A."/>
            <person name="Lukacs Z."/>
            <person name="Mihaltcheva S."/>
            <person name="Morgado L.N."/>
            <person name="Niskanen T."/>
            <person name="Noordeloos M.E."/>
            <person name="Ohm R.A."/>
            <person name="Ortiz-Santana B."/>
            <person name="Ovrebo C."/>
            <person name="Racz N."/>
            <person name="Riley R."/>
            <person name="Savchenko A."/>
            <person name="Shiryaev A."/>
            <person name="Soop K."/>
            <person name="Spirin V."/>
            <person name="Szebenyi C."/>
            <person name="Tomsovsky M."/>
            <person name="Tulloss R.E."/>
            <person name="Uehling J."/>
            <person name="Grigoriev I.V."/>
            <person name="Vagvolgyi C."/>
            <person name="Papp T."/>
            <person name="Martin F.M."/>
            <person name="Miettinen O."/>
            <person name="Hibbett D.S."/>
            <person name="Nagy L.G."/>
        </authorList>
    </citation>
    <scope>NUCLEOTIDE SEQUENCE [LARGE SCALE GENOMIC DNA]</scope>
    <source>
        <strain evidence="1 2">NL-1719</strain>
    </source>
</reference>
<evidence type="ECO:0000313" key="1">
    <source>
        <dbReference type="EMBL" id="TFK65416.1"/>
    </source>
</evidence>
<proteinExistence type="predicted"/>
<organism evidence="1 2">
    <name type="scientific">Pluteus cervinus</name>
    <dbReference type="NCBI Taxonomy" id="181527"/>
    <lineage>
        <taxon>Eukaryota</taxon>
        <taxon>Fungi</taxon>
        <taxon>Dikarya</taxon>
        <taxon>Basidiomycota</taxon>
        <taxon>Agaricomycotina</taxon>
        <taxon>Agaricomycetes</taxon>
        <taxon>Agaricomycetidae</taxon>
        <taxon>Agaricales</taxon>
        <taxon>Pluteineae</taxon>
        <taxon>Pluteaceae</taxon>
        <taxon>Pluteus</taxon>
    </lineage>
</organism>